<dbReference type="Proteomes" id="UP000053317">
    <property type="component" value="Unassembled WGS sequence"/>
</dbReference>
<reference evidence="3 4" key="2">
    <citation type="submission" date="2015-05" db="EMBL/GenBank/DDBJ databases">
        <authorList>
            <person name="Morales-Cruz A."/>
            <person name="Amrine K.C."/>
            <person name="Cantu D."/>
        </authorList>
    </citation>
    <scope>NUCLEOTIDE SEQUENCE [LARGE SCALE GENOMIC DNA]</scope>
    <source>
        <strain evidence="3">UCRPC4</strain>
    </source>
</reference>
<evidence type="ECO:0000256" key="2">
    <source>
        <dbReference type="SAM" id="Phobius"/>
    </source>
</evidence>
<feature type="region of interest" description="Disordered" evidence="1">
    <location>
        <begin position="53"/>
        <end position="78"/>
    </location>
</feature>
<keyword evidence="4" id="KW-1185">Reference proteome</keyword>
<feature type="transmembrane region" description="Helical" evidence="2">
    <location>
        <begin position="6"/>
        <end position="28"/>
    </location>
</feature>
<evidence type="ECO:0000313" key="3">
    <source>
        <dbReference type="EMBL" id="KKY22762.1"/>
    </source>
</evidence>
<feature type="region of interest" description="Disordered" evidence="1">
    <location>
        <begin position="96"/>
        <end position="143"/>
    </location>
</feature>
<dbReference type="EMBL" id="LCWF01000073">
    <property type="protein sequence ID" value="KKY22762.1"/>
    <property type="molecule type" value="Genomic_DNA"/>
</dbReference>
<reference evidence="3 4" key="1">
    <citation type="submission" date="2015-05" db="EMBL/GenBank/DDBJ databases">
        <title>Distinctive expansion of gene families associated with plant cell wall degradation and secondary metabolism in the genomes of grapevine trunk pathogens.</title>
        <authorList>
            <person name="Lawrence D.P."/>
            <person name="Travadon R."/>
            <person name="Rolshausen P.E."/>
            <person name="Baumgartner K."/>
        </authorList>
    </citation>
    <scope>NUCLEOTIDE SEQUENCE [LARGE SCALE GENOMIC DNA]</scope>
    <source>
        <strain evidence="3">UCRPC4</strain>
    </source>
</reference>
<comment type="caution">
    <text evidence="3">The sequence shown here is derived from an EMBL/GenBank/DDBJ whole genome shotgun (WGS) entry which is preliminary data.</text>
</comment>
<name>A0A0G2EIU4_PHACM</name>
<organism evidence="3 4">
    <name type="scientific">Phaeomoniella chlamydospora</name>
    <name type="common">Phaeoacremonium chlamydosporum</name>
    <dbReference type="NCBI Taxonomy" id="158046"/>
    <lineage>
        <taxon>Eukaryota</taxon>
        <taxon>Fungi</taxon>
        <taxon>Dikarya</taxon>
        <taxon>Ascomycota</taxon>
        <taxon>Pezizomycotina</taxon>
        <taxon>Eurotiomycetes</taxon>
        <taxon>Chaetothyriomycetidae</taxon>
        <taxon>Phaeomoniellales</taxon>
        <taxon>Phaeomoniellaceae</taxon>
        <taxon>Phaeomoniella</taxon>
    </lineage>
</organism>
<protein>
    <submittedName>
        <fullName evidence="3">Uncharacterized protein</fullName>
    </submittedName>
</protein>
<sequence length="168" mass="17880">MAGNNAIGILIGAIAVTVLLFALLAYLLRKKNPFTKHRADALAALEGGSISSTETSFEKPHISHHQAPPKPRATGAARQMSIPSIVMTASLAGPGIAKPEPSKLKPSTLRQSTLSPGGLDSDWKELGLPAPPSISDSRRGSRTSKAWSILSVNGWKKRNTVRLTYFAM</sequence>
<accession>A0A0G2EIU4</accession>
<evidence type="ECO:0000313" key="4">
    <source>
        <dbReference type="Proteomes" id="UP000053317"/>
    </source>
</evidence>
<keyword evidence="2" id="KW-0812">Transmembrane</keyword>
<evidence type="ECO:0000256" key="1">
    <source>
        <dbReference type="SAM" id="MobiDB-lite"/>
    </source>
</evidence>
<dbReference type="AlphaFoldDB" id="A0A0G2EIU4"/>
<gene>
    <name evidence="3" type="ORF">UCRPC4_g03088</name>
</gene>
<keyword evidence="2" id="KW-0472">Membrane</keyword>
<keyword evidence="2" id="KW-1133">Transmembrane helix</keyword>
<proteinExistence type="predicted"/>